<organism evidence="3 4">
    <name type="scientific">Penicillium coprophilum</name>
    <dbReference type="NCBI Taxonomy" id="36646"/>
    <lineage>
        <taxon>Eukaryota</taxon>
        <taxon>Fungi</taxon>
        <taxon>Dikarya</taxon>
        <taxon>Ascomycota</taxon>
        <taxon>Pezizomycotina</taxon>
        <taxon>Eurotiomycetes</taxon>
        <taxon>Eurotiomycetidae</taxon>
        <taxon>Eurotiales</taxon>
        <taxon>Aspergillaceae</taxon>
        <taxon>Penicillium</taxon>
    </lineage>
</organism>
<dbReference type="Proteomes" id="UP000191500">
    <property type="component" value="Unassembled WGS sequence"/>
</dbReference>
<protein>
    <submittedName>
        <fullName evidence="3">Uncharacterized protein</fullName>
    </submittedName>
</protein>
<evidence type="ECO:0000313" key="4">
    <source>
        <dbReference type="Proteomes" id="UP000191500"/>
    </source>
</evidence>
<dbReference type="STRING" id="36646.A0A1V6UHK3"/>
<keyword evidence="2" id="KW-0472">Membrane</keyword>
<feature type="compositionally biased region" description="Polar residues" evidence="1">
    <location>
        <begin position="198"/>
        <end position="225"/>
    </location>
</feature>
<dbReference type="AlphaFoldDB" id="A0A1V6UHK3"/>
<feature type="region of interest" description="Disordered" evidence="1">
    <location>
        <begin position="243"/>
        <end position="283"/>
    </location>
</feature>
<dbReference type="EMBL" id="MDDG01000009">
    <property type="protein sequence ID" value="OQE37907.1"/>
    <property type="molecule type" value="Genomic_DNA"/>
</dbReference>
<name>A0A1V6UHK3_9EURO</name>
<reference evidence="4" key="1">
    <citation type="journal article" date="2017" name="Nat. Microbiol.">
        <title>Global analysis of biosynthetic gene clusters reveals vast potential of secondary metabolite production in Penicillium species.</title>
        <authorList>
            <person name="Nielsen J.C."/>
            <person name="Grijseels S."/>
            <person name="Prigent S."/>
            <person name="Ji B."/>
            <person name="Dainat J."/>
            <person name="Nielsen K.F."/>
            <person name="Frisvad J.C."/>
            <person name="Workman M."/>
            <person name="Nielsen J."/>
        </authorList>
    </citation>
    <scope>NUCLEOTIDE SEQUENCE [LARGE SCALE GENOMIC DNA]</scope>
    <source>
        <strain evidence="4">IBT 31321</strain>
    </source>
</reference>
<keyword evidence="2" id="KW-1133">Transmembrane helix</keyword>
<accession>A0A1V6UHK3</accession>
<gene>
    <name evidence="3" type="ORF">PENCOP_c009G02793</name>
</gene>
<keyword evidence="4" id="KW-1185">Reference proteome</keyword>
<feature type="compositionally biased region" description="Polar residues" evidence="1">
    <location>
        <begin position="243"/>
        <end position="267"/>
    </location>
</feature>
<sequence length="347" mass="37389">MKALHHGRGSADYGKLAIATATILGILTLGALAYLLIWYVRRRLRAQRLYHQGSHENEFDQSAVSLAEDTGRTLDDFLMKDIQPERNSIMFSRSRSPSITIIIDDTNTVRCKSPSHPYLIQHGTAASSSADPYTLTQIPTQESSTNNPRSDQNQWSSSGQRSSSTTPRASTSSSVIPTSGSSQTWTTTTSAPSDQTQISSSGQRSSNTTPRASISSSVVPTAGSSQIWTTTSAGTETFSLLSQSSNYSHHPQSPTGPSTSRNSQVYTRRSNAASGASSRPSSAGVLQAASRMFDEAEAARMAYSRNINSFTSTTPTPPISPVLVDFSAENEHQWTSVPPTPFPFNQV</sequence>
<feature type="compositionally biased region" description="Low complexity" evidence="1">
    <location>
        <begin position="268"/>
        <end position="283"/>
    </location>
</feature>
<proteinExistence type="predicted"/>
<keyword evidence="2" id="KW-0812">Transmembrane</keyword>
<comment type="caution">
    <text evidence="3">The sequence shown here is derived from an EMBL/GenBank/DDBJ whole genome shotgun (WGS) entry which is preliminary data.</text>
</comment>
<evidence type="ECO:0000256" key="2">
    <source>
        <dbReference type="SAM" id="Phobius"/>
    </source>
</evidence>
<feature type="compositionally biased region" description="Polar residues" evidence="1">
    <location>
        <begin position="138"/>
        <end position="155"/>
    </location>
</feature>
<evidence type="ECO:0000313" key="3">
    <source>
        <dbReference type="EMBL" id="OQE37907.1"/>
    </source>
</evidence>
<feature type="region of interest" description="Disordered" evidence="1">
    <location>
        <begin position="138"/>
        <end position="225"/>
    </location>
</feature>
<feature type="compositionally biased region" description="Low complexity" evidence="1">
    <location>
        <begin position="156"/>
        <end position="197"/>
    </location>
</feature>
<feature type="transmembrane region" description="Helical" evidence="2">
    <location>
        <begin position="16"/>
        <end position="40"/>
    </location>
</feature>
<evidence type="ECO:0000256" key="1">
    <source>
        <dbReference type="SAM" id="MobiDB-lite"/>
    </source>
</evidence>